<dbReference type="EMBL" id="JASBWR010000052">
    <property type="protein sequence ID" value="KAJ9102248.1"/>
    <property type="molecule type" value="Genomic_DNA"/>
</dbReference>
<sequence length="356" mass="39663">MFYICGDTEYIRRRLERIVALLETGSSVAVRQTAAKQLGDIAQRFFPTTETQTESVKQEFRHLTTHHRYARSTYEDGWANSVALVYRILPFLASKSMETRLAAVDALNHIAEAVPLWYPETHGEQPDQVMLDPAVDVPGTRIQDLDIQALTKSKEKRQPDTASSGVQGRVASKRRRIDKEPVPNSFLENLGIDSTLVKSESLSDADVDDEIEAFTETQVSIKASSKRPERAQNGPRTSIRPELPPLRKRVKREDSDVESKAEIAPVNGGQDVDLKPLPRRPGRPKGSKNKVHSASLPSSPSSSALLAEEDDIFRGLSGRQVLMLKRKLKSNVVTKEQAKDEAMRYVSASCFGVRSN</sequence>
<name>A0ACC2VS37_9TREE</name>
<evidence type="ECO:0000313" key="2">
    <source>
        <dbReference type="Proteomes" id="UP001241377"/>
    </source>
</evidence>
<reference evidence="1" key="1">
    <citation type="submission" date="2023-04" db="EMBL/GenBank/DDBJ databases">
        <title>Draft Genome sequencing of Naganishia species isolated from polar environments using Oxford Nanopore Technology.</title>
        <authorList>
            <person name="Leo P."/>
            <person name="Venkateswaran K."/>
        </authorList>
    </citation>
    <scope>NUCLEOTIDE SEQUENCE</scope>
    <source>
        <strain evidence="1">MNA-CCFEE 5261</strain>
    </source>
</reference>
<organism evidence="1 2">
    <name type="scientific">Naganishia cerealis</name>
    <dbReference type="NCBI Taxonomy" id="610337"/>
    <lineage>
        <taxon>Eukaryota</taxon>
        <taxon>Fungi</taxon>
        <taxon>Dikarya</taxon>
        <taxon>Basidiomycota</taxon>
        <taxon>Agaricomycotina</taxon>
        <taxon>Tremellomycetes</taxon>
        <taxon>Filobasidiales</taxon>
        <taxon>Filobasidiaceae</taxon>
        <taxon>Naganishia</taxon>
    </lineage>
</organism>
<accession>A0ACC2VS37</accession>
<protein>
    <submittedName>
        <fullName evidence="1">Uncharacterized protein</fullName>
    </submittedName>
</protein>
<keyword evidence="2" id="KW-1185">Reference proteome</keyword>
<comment type="caution">
    <text evidence="1">The sequence shown here is derived from an EMBL/GenBank/DDBJ whole genome shotgun (WGS) entry which is preliminary data.</text>
</comment>
<gene>
    <name evidence="1" type="ORF">QFC19_004793</name>
</gene>
<proteinExistence type="predicted"/>
<evidence type="ECO:0000313" key="1">
    <source>
        <dbReference type="EMBL" id="KAJ9102248.1"/>
    </source>
</evidence>
<dbReference type="Proteomes" id="UP001241377">
    <property type="component" value="Unassembled WGS sequence"/>
</dbReference>